<dbReference type="AlphaFoldDB" id="A0A2V1DSJ6"/>
<sequence length="274" mass="31367">MVLIEDRHGSEATNNNNDENLPQPTKSACESESETSTPPSQVPPTTHAHDSPHANNPTPTNETSSPFPLTNFIFIIILSFVLSALLWELLSTPHHNPSIDRLPQTKNDLLLEWNKTINDLQSLRNLIDIQFAHKIANAPILDPKLQAHHRTTAESKESRASNTFSKDPDIDRILRAILGPLPRDETRNKPTSPKDKNKNEDEMVKTAEKVNEVRREQVRTNENKGNGRKDKDSKEKKRKKEKKKKTNEKTYYSWYHGDITEKLQMCFDTCARNF</sequence>
<feature type="transmembrane region" description="Helical" evidence="2">
    <location>
        <begin position="69"/>
        <end position="90"/>
    </location>
</feature>
<evidence type="ECO:0000256" key="2">
    <source>
        <dbReference type="SAM" id="Phobius"/>
    </source>
</evidence>
<keyword evidence="2" id="KW-0812">Transmembrane</keyword>
<gene>
    <name evidence="3" type="ORF">DM02DRAFT_614529</name>
</gene>
<feature type="compositionally biased region" description="Basic and acidic residues" evidence="1">
    <location>
        <begin position="182"/>
        <end position="235"/>
    </location>
</feature>
<protein>
    <submittedName>
        <fullName evidence="3">Uncharacterized protein</fullName>
    </submittedName>
</protein>
<dbReference type="EMBL" id="KZ805377">
    <property type="protein sequence ID" value="PVI00185.1"/>
    <property type="molecule type" value="Genomic_DNA"/>
</dbReference>
<feature type="region of interest" description="Disordered" evidence="1">
    <location>
        <begin position="1"/>
        <end position="63"/>
    </location>
</feature>
<keyword evidence="2" id="KW-1133">Transmembrane helix</keyword>
<name>A0A2V1DSJ6_9PLEO</name>
<feature type="compositionally biased region" description="Basic residues" evidence="1">
    <location>
        <begin position="236"/>
        <end position="246"/>
    </location>
</feature>
<feature type="compositionally biased region" description="Polar residues" evidence="1">
    <location>
        <begin position="53"/>
        <end position="63"/>
    </location>
</feature>
<evidence type="ECO:0000313" key="3">
    <source>
        <dbReference type="EMBL" id="PVI00185.1"/>
    </source>
</evidence>
<feature type="compositionally biased region" description="Polar residues" evidence="1">
    <location>
        <begin position="11"/>
        <end position="28"/>
    </location>
</feature>
<feature type="region of interest" description="Disordered" evidence="1">
    <location>
        <begin position="177"/>
        <end position="249"/>
    </location>
</feature>
<reference evidence="3 4" key="1">
    <citation type="journal article" date="2018" name="Sci. Rep.">
        <title>Comparative genomics provides insights into the lifestyle and reveals functional heterogeneity of dark septate endophytic fungi.</title>
        <authorList>
            <person name="Knapp D.G."/>
            <person name="Nemeth J.B."/>
            <person name="Barry K."/>
            <person name="Hainaut M."/>
            <person name="Henrissat B."/>
            <person name="Johnson J."/>
            <person name="Kuo A."/>
            <person name="Lim J.H.P."/>
            <person name="Lipzen A."/>
            <person name="Nolan M."/>
            <person name="Ohm R.A."/>
            <person name="Tamas L."/>
            <person name="Grigoriev I.V."/>
            <person name="Spatafora J.W."/>
            <person name="Nagy L.G."/>
            <person name="Kovacs G.M."/>
        </authorList>
    </citation>
    <scope>NUCLEOTIDE SEQUENCE [LARGE SCALE GENOMIC DNA]</scope>
    <source>
        <strain evidence="3 4">DSE2036</strain>
    </source>
</reference>
<feature type="compositionally biased region" description="Low complexity" evidence="1">
    <location>
        <begin position="34"/>
        <end position="46"/>
    </location>
</feature>
<keyword evidence="2" id="KW-0472">Membrane</keyword>
<evidence type="ECO:0000256" key="1">
    <source>
        <dbReference type="SAM" id="MobiDB-lite"/>
    </source>
</evidence>
<evidence type="ECO:0000313" key="4">
    <source>
        <dbReference type="Proteomes" id="UP000244855"/>
    </source>
</evidence>
<keyword evidence="4" id="KW-1185">Reference proteome</keyword>
<proteinExistence type="predicted"/>
<dbReference type="Proteomes" id="UP000244855">
    <property type="component" value="Unassembled WGS sequence"/>
</dbReference>
<feature type="compositionally biased region" description="Basic and acidic residues" evidence="1">
    <location>
        <begin position="1"/>
        <end position="10"/>
    </location>
</feature>
<organism evidence="3 4">
    <name type="scientific">Periconia macrospinosa</name>
    <dbReference type="NCBI Taxonomy" id="97972"/>
    <lineage>
        <taxon>Eukaryota</taxon>
        <taxon>Fungi</taxon>
        <taxon>Dikarya</taxon>
        <taxon>Ascomycota</taxon>
        <taxon>Pezizomycotina</taxon>
        <taxon>Dothideomycetes</taxon>
        <taxon>Pleosporomycetidae</taxon>
        <taxon>Pleosporales</taxon>
        <taxon>Massarineae</taxon>
        <taxon>Periconiaceae</taxon>
        <taxon>Periconia</taxon>
    </lineage>
</organism>
<accession>A0A2V1DSJ6</accession>